<sequence>MKTEKLEITGIRLIGFYFLFSTAYHVSTAFLTTYYNAQDPEYESVIAAFANAATITQTILSVVVLLLSIVAMFRPRAIQRRWRKIDQKESEEDEFEIGSLTLFRMAALMMALYFAQKSLSEVVYIALVTNVSFSGMNMAQAISHTVFLVMSLYLFIKPEVITKWK</sequence>
<keyword evidence="3" id="KW-1185">Reference proteome</keyword>
<dbReference type="EMBL" id="JACYFG010000008">
    <property type="protein sequence ID" value="MBD5779481.1"/>
    <property type="molecule type" value="Genomic_DNA"/>
</dbReference>
<organism evidence="2 3">
    <name type="scientific">Pelagicoccus enzymogenes</name>
    <dbReference type="NCBI Taxonomy" id="2773457"/>
    <lineage>
        <taxon>Bacteria</taxon>
        <taxon>Pseudomonadati</taxon>
        <taxon>Verrucomicrobiota</taxon>
        <taxon>Opitutia</taxon>
        <taxon>Puniceicoccales</taxon>
        <taxon>Pelagicoccaceae</taxon>
        <taxon>Pelagicoccus</taxon>
    </lineage>
</organism>
<keyword evidence="1" id="KW-0812">Transmembrane</keyword>
<name>A0A927F922_9BACT</name>
<dbReference type="RefSeq" id="WP_191616622.1">
    <property type="nucleotide sequence ID" value="NZ_JACYFG010000008.1"/>
</dbReference>
<feature type="transmembrane region" description="Helical" evidence="1">
    <location>
        <begin position="12"/>
        <end position="35"/>
    </location>
</feature>
<dbReference type="AlphaFoldDB" id="A0A927F922"/>
<evidence type="ECO:0000313" key="2">
    <source>
        <dbReference type="EMBL" id="MBD5779481.1"/>
    </source>
</evidence>
<accession>A0A927F922</accession>
<feature type="transmembrane region" description="Helical" evidence="1">
    <location>
        <begin position="135"/>
        <end position="156"/>
    </location>
</feature>
<proteinExistence type="predicted"/>
<evidence type="ECO:0000313" key="3">
    <source>
        <dbReference type="Proteomes" id="UP000622317"/>
    </source>
</evidence>
<dbReference type="Proteomes" id="UP000622317">
    <property type="component" value="Unassembled WGS sequence"/>
</dbReference>
<comment type="caution">
    <text evidence="2">The sequence shown here is derived from an EMBL/GenBank/DDBJ whole genome shotgun (WGS) entry which is preliminary data.</text>
</comment>
<evidence type="ECO:0000256" key="1">
    <source>
        <dbReference type="SAM" id="Phobius"/>
    </source>
</evidence>
<keyword evidence="1" id="KW-0472">Membrane</keyword>
<keyword evidence="1" id="KW-1133">Transmembrane helix</keyword>
<protein>
    <submittedName>
        <fullName evidence="2">Uncharacterized protein</fullName>
    </submittedName>
</protein>
<reference evidence="2" key="1">
    <citation type="submission" date="2020-09" db="EMBL/GenBank/DDBJ databases">
        <title>Pelagicoccus enzymogenes sp. nov. with an EPS production, isolated from marine sediment.</title>
        <authorList>
            <person name="Feng X."/>
        </authorList>
    </citation>
    <scope>NUCLEOTIDE SEQUENCE</scope>
    <source>
        <strain evidence="2">NFK12</strain>
    </source>
</reference>
<feature type="transmembrane region" description="Helical" evidence="1">
    <location>
        <begin position="55"/>
        <end position="74"/>
    </location>
</feature>
<gene>
    <name evidence="2" type="ORF">IEN85_08240</name>
</gene>